<keyword evidence="1" id="KW-0472">Membrane</keyword>
<dbReference type="EMBL" id="JBAWKB010000002">
    <property type="protein sequence ID" value="MFH6771720.1"/>
    <property type="molecule type" value="Genomic_DNA"/>
</dbReference>
<dbReference type="PROSITE" id="PS51257">
    <property type="entry name" value="PROKAR_LIPOPROTEIN"/>
    <property type="match status" value="1"/>
</dbReference>
<proteinExistence type="predicted"/>
<dbReference type="Proteomes" id="UP001610100">
    <property type="component" value="Unassembled WGS sequence"/>
</dbReference>
<protein>
    <recommendedName>
        <fullName evidence="4">Lipoprotein</fullName>
    </recommendedName>
</protein>
<evidence type="ECO:0000313" key="2">
    <source>
        <dbReference type="EMBL" id="MFH6771720.1"/>
    </source>
</evidence>
<organism evidence="2 3">
    <name type="scientific">Gaetbulibacter aestuarii</name>
    <dbReference type="NCBI Taxonomy" id="1502358"/>
    <lineage>
        <taxon>Bacteria</taxon>
        <taxon>Pseudomonadati</taxon>
        <taxon>Bacteroidota</taxon>
        <taxon>Flavobacteriia</taxon>
        <taxon>Flavobacteriales</taxon>
        <taxon>Flavobacteriaceae</taxon>
        <taxon>Gaetbulibacter</taxon>
    </lineage>
</organism>
<reference evidence="2 3" key="1">
    <citation type="submission" date="2024-02" db="EMBL/GenBank/DDBJ databases">
        <title>A Gaetbulibacter species isolated from tidal flats and genomic insights of their niches.</title>
        <authorList>
            <person name="Ye Y."/>
        </authorList>
    </citation>
    <scope>NUCLEOTIDE SEQUENCE [LARGE SCALE GENOMIC DNA]</scope>
    <source>
        <strain evidence="2 3">KYW382</strain>
    </source>
</reference>
<comment type="caution">
    <text evidence="2">The sequence shown here is derived from an EMBL/GenBank/DDBJ whole genome shotgun (WGS) entry which is preliminary data.</text>
</comment>
<evidence type="ECO:0000256" key="1">
    <source>
        <dbReference type="SAM" id="Phobius"/>
    </source>
</evidence>
<accession>A0ABW7MYW7</accession>
<dbReference type="RefSeq" id="WP_344740888.1">
    <property type="nucleotide sequence ID" value="NZ_BAABAY010000002.1"/>
</dbReference>
<feature type="transmembrane region" description="Helical" evidence="1">
    <location>
        <begin position="98"/>
        <end position="118"/>
    </location>
</feature>
<evidence type="ECO:0008006" key="4">
    <source>
        <dbReference type="Google" id="ProtNLM"/>
    </source>
</evidence>
<evidence type="ECO:0000313" key="3">
    <source>
        <dbReference type="Proteomes" id="UP001610100"/>
    </source>
</evidence>
<sequence>MKPLENHINHLGFLLAILIFFQSCTVYQSQTISLEEASKSNVKSRVESANGKKIRFARIYHEEGDYFGIQRSKGNLIKIKLKADQIKRINPKNKTMTVVASIGIPIAVMAGVVLAVGLSDQGSYWGNSN</sequence>
<keyword evidence="3" id="KW-1185">Reference proteome</keyword>
<keyword evidence="1" id="KW-0812">Transmembrane</keyword>
<name>A0ABW7MYW7_9FLAO</name>
<gene>
    <name evidence="2" type="ORF">V8G58_07210</name>
</gene>
<keyword evidence="1" id="KW-1133">Transmembrane helix</keyword>